<evidence type="ECO:0000259" key="19">
    <source>
        <dbReference type="SMART" id="SM00831"/>
    </source>
</evidence>
<evidence type="ECO:0000256" key="5">
    <source>
        <dbReference type="ARBA" id="ARBA00013555"/>
    </source>
</evidence>
<dbReference type="Gene3D" id="1.20.1110.10">
    <property type="entry name" value="Calcium-transporting ATPase, transmembrane domain"/>
    <property type="match status" value="1"/>
</dbReference>
<evidence type="ECO:0000256" key="1">
    <source>
        <dbReference type="ARBA" id="ARBA00003954"/>
    </source>
</evidence>
<feature type="domain" description="Cation-transporting P-type ATPase N-terminal" evidence="19">
    <location>
        <begin position="40"/>
        <end position="113"/>
    </location>
</feature>
<proteinExistence type="inferred from homology"/>
<evidence type="ECO:0000256" key="6">
    <source>
        <dbReference type="ARBA" id="ARBA00022475"/>
    </source>
</evidence>
<feature type="transmembrane region" description="Helical" evidence="18">
    <location>
        <begin position="93"/>
        <end position="110"/>
    </location>
</feature>
<dbReference type="Pfam" id="PF13246">
    <property type="entry name" value="Cation_ATPase"/>
    <property type="match status" value="1"/>
</dbReference>
<feature type="transmembrane region" description="Helical" evidence="18">
    <location>
        <begin position="312"/>
        <end position="336"/>
    </location>
</feature>
<evidence type="ECO:0000256" key="11">
    <source>
        <dbReference type="ARBA" id="ARBA00022840"/>
    </source>
</evidence>
<feature type="transmembrane region" description="Helical" evidence="18">
    <location>
        <begin position="797"/>
        <end position="816"/>
    </location>
</feature>
<keyword evidence="14 18" id="KW-1133">Transmembrane helix</keyword>
<dbReference type="GO" id="GO:0005886">
    <property type="term" value="C:plasma membrane"/>
    <property type="evidence" value="ECO:0007669"/>
    <property type="project" value="UniProtKB-SubCell"/>
</dbReference>
<keyword evidence="7" id="KW-0997">Cell inner membrane</keyword>
<feature type="transmembrane region" description="Helical" evidence="18">
    <location>
        <begin position="762"/>
        <end position="785"/>
    </location>
</feature>
<keyword evidence="13" id="KW-1278">Translocase</keyword>
<evidence type="ECO:0000256" key="12">
    <source>
        <dbReference type="ARBA" id="ARBA00022842"/>
    </source>
</evidence>
<keyword evidence="20" id="KW-0378">Hydrolase</keyword>
<dbReference type="EC" id="7.2.2.14" evidence="4"/>
<accession>E1THR1</accession>
<dbReference type="InterPro" id="IPR023214">
    <property type="entry name" value="HAD_sf"/>
</dbReference>
<dbReference type="STRING" id="640512.BC1003_4741"/>
<dbReference type="PRINTS" id="PR01836">
    <property type="entry name" value="MGATPASE"/>
</dbReference>
<gene>
    <name evidence="20" type="ordered locus">BC1003_4741</name>
</gene>
<dbReference type="Pfam" id="PF00122">
    <property type="entry name" value="E1-E2_ATPase"/>
    <property type="match status" value="1"/>
</dbReference>
<dbReference type="InterPro" id="IPR006415">
    <property type="entry name" value="P-type_ATPase_IIIB"/>
</dbReference>
<dbReference type="PANTHER" id="PTHR42861">
    <property type="entry name" value="CALCIUM-TRANSPORTING ATPASE"/>
    <property type="match status" value="1"/>
</dbReference>
<dbReference type="Pfam" id="PF00689">
    <property type="entry name" value="Cation_ATPase_C"/>
    <property type="match status" value="1"/>
</dbReference>
<protein>
    <recommendedName>
        <fullName evidence="5">Magnesium-transporting ATPase, P-type 1</fullName>
        <ecNumber evidence="4">7.2.2.14</ecNumber>
    </recommendedName>
    <alternativeName>
        <fullName evidence="16">Mg(2+) transport ATPase, P-type 1</fullName>
    </alternativeName>
</protein>
<dbReference type="InterPro" id="IPR001757">
    <property type="entry name" value="P_typ_ATPase"/>
</dbReference>
<dbReference type="SUPFAM" id="SSF81665">
    <property type="entry name" value="Calcium ATPase, transmembrane domain M"/>
    <property type="match status" value="1"/>
</dbReference>
<dbReference type="SFLD" id="SFLDS00003">
    <property type="entry name" value="Haloacid_Dehalogenase"/>
    <property type="match status" value="1"/>
</dbReference>
<dbReference type="InterPro" id="IPR006068">
    <property type="entry name" value="ATPase_P-typ_cation-transptr_C"/>
</dbReference>
<dbReference type="GO" id="GO:0015444">
    <property type="term" value="F:P-type magnesium transporter activity"/>
    <property type="evidence" value="ECO:0007669"/>
    <property type="project" value="UniProtKB-EC"/>
</dbReference>
<evidence type="ECO:0000313" key="20">
    <source>
        <dbReference type="EMBL" id="ADN60670.1"/>
    </source>
</evidence>
<dbReference type="Gene3D" id="3.40.50.1000">
    <property type="entry name" value="HAD superfamily/HAD-like"/>
    <property type="match status" value="1"/>
</dbReference>
<dbReference type="PROSITE" id="PS00154">
    <property type="entry name" value="ATPASE_E1_E2"/>
    <property type="match status" value="1"/>
</dbReference>
<organism evidence="20">
    <name type="scientific">Burkholderia sp. (strain CCGE1003)</name>
    <dbReference type="NCBI Taxonomy" id="640512"/>
    <lineage>
        <taxon>Bacteria</taxon>
        <taxon>Pseudomonadati</taxon>
        <taxon>Pseudomonadota</taxon>
        <taxon>Betaproteobacteria</taxon>
        <taxon>Burkholderiales</taxon>
        <taxon>Burkholderiaceae</taxon>
        <taxon>Burkholderia</taxon>
    </lineage>
</organism>
<feature type="transmembrane region" description="Helical" evidence="18">
    <location>
        <begin position="116"/>
        <end position="133"/>
    </location>
</feature>
<dbReference type="Gene3D" id="3.40.1110.10">
    <property type="entry name" value="Calcium-transporting ATPase, cytoplasmic domain N"/>
    <property type="match status" value="1"/>
</dbReference>
<dbReference type="InterPro" id="IPR023299">
    <property type="entry name" value="ATPase_P-typ_cyto_dom_N"/>
</dbReference>
<dbReference type="Gene3D" id="2.70.150.10">
    <property type="entry name" value="Calcium-transporting ATPase, cytoplasmic transduction domain A"/>
    <property type="match status" value="1"/>
</dbReference>
<evidence type="ECO:0000256" key="9">
    <source>
        <dbReference type="ARBA" id="ARBA00022692"/>
    </source>
</evidence>
<comment type="subcellular location">
    <subcellularLocation>
        <location evidence="2">Cell inner membrane</location>
        <topology evidence="2">Multi-pass membrane protein</topology>
    </subcellularLocation>
</comment>
<evidence type="ECO:0000256" key="13">
    <source>
        <dbReference type="ARBA" id="ARBA00022967"/>
    </source>
</evidence>
<reference evidence="20" key="1">
    <citation type="submission" date="2010-09" db="EMBL/GenBank/DDBJ databases">
        <title>Complete sequence of chromosome2 of Burkholderia sp. CCGE1003.</title>
        <authorList>
            <consortium name="US DOE Joint Genome Institute"/>
            <person name="Lucas S."/>
            <person name="Copeland A."/>
            <person name="Lapidus A."/>
            <person name="Cheng J.-F."/>
            <person name="Bruce D."/>
            <person name="Goodwin L."/>
            <person name="Pitluck S."/>
            <person name="Daligault H."/>
            <person name="Davenport K."/>
            <person name="Detter J.C."/>
            <person name="Han C."/>
            <person name="Tapia R."/>
            <person name="Land M."/>
            <person name="Hauser L."/>
            <person name="Jeffries C."/>
            <person name="Kyrpides N."/>
            <person name="Ivanova N."/>
            <person name="Ovchinnikova G."/>
            <person name="Martinez-Romero E."/>
            <person name="Rogel M.A."/>
            <person name="Auchtung J."/>
            <person name="Tiedje J.M."/>
            <person name="Woyke T."/>
        </authorList>
    </citation>
    <scope>NUCLEOTIDE SEQUENCE</scope>
    <source>
        <strain evidence="20">CCGE1003</strain>
    </source>
</reference>
<dbReference type="GO" id="GO:0005524">
    <property type="term" value="F:ATP binding"/>
    <property type="evidence" value="ECO:0007669"/>
    <property type="project" value="UniProtKB-KW"/>
</dbReference>
<evidence type="ECO:0000256" key="17">
    <source>
        <dbReference type="ARBA" id="ARBA00047295"/>
    </source>
</evidence>
<dbReference type="SFLD" id="SFLDF00027">
    <property type="entry name" value="p-type_atpase"/>
    <property type="match status" value="1"/>
</dbReference>
<dbReference type="CDD" id="cd02077">
    <property type="entry name" value="P-type_ATPase_Mg"/>
    <property type="match status" value="1"/>
</dbReference>
<dbReference type="KEGG" id="bgf:BC1003_4741"/>
<keyword evidence="9 18" id="KW-0812">Transmembrane</keyword>
<keyword evidence="8" id="KW-0597">Phosphoprotein</keyword>
<keyword evidence="12" id="KW-0460">Magnesium</keyword>
<dbReference type="SUPFAM" id="SSF81660">
    <property type="entry name" value="Metal cation-transporting ATPase, ATP-binding domain N"/>
    <property type="match status" value="1"/>
</dbReference>
<feature type="transmembrane region" description="Helical" evidence="18">
    <location>
        <begin position="860"/>
        <end position="879"/>
    </location>
</feature>
<dbReference type="InterPro" id="IPR059000">
    <property type="entry name" value="ATPase_P-type_domA"/>
</dbReference>
<dbReference type="InterPro" id="IPR008250">
    <property type="entry name" value="ATPase_P-typ_transduc_dom_A_sf"/>
</dbReference>
<evidence type="ECO:0000256" key="14">
    <source>
        <dbReference type="ARBA" id="ARBA00022989"/>
    </source>
</evidence>
<dbReference type="InterPro" id="IPR004014">
    <property type="entry name" value="ATPase_P-typ_cation-transptr_N"/>
</dbReference>
<evidence type="ECO:0000256" key="8">
    <source>
        <dbReference type="ARBA" id="ARBA00022553"/>
    </source>
</evidence>
<sequence>MISSDGKYAARAAIPILAWLRRSPPAAAHMSGESSETLSEFARISPDEALQRLHSTARGLAIDEVAQRLSTAGPNQVAHEVRHTVLGEIAKRSINPLNLLLLALASASYFLGDPRAAIMIAVMVILSVSLGFLQEHRSNKAADALRLMVRTTATVRRRTPGAEADDVDVPIEQLVPGDLVLLSAGDLIPADLRLISARDLFVNQSALTGEAMPLEKVAHASTASTETHFGLENICFMGSAVVSGIGCGVVVLTGGRTAFGRVADMIAAQRNETSFDKGITRFTWLIIGFILVMVPLVFVINGLTKHNWFEALLFAVAVAVGLTPEMLPMIVTVNLAKGAIAMSRKKVIVKRLNAIQNFGAMDVLCTDKTGTLTQDRIILKRHLDLHGNESDQVLEYAYLNSTHQSGLKNLLDVAVLKHVELHEYLKAHERFTKIDEMPFDFERRRMSVVLAREDGAHILICKGAVEEMFSVCTRYVVNGEQGMLDESQLTAAKLTTASLNADGFRVIAVAYKETPPGQAAHSVRDEADLTLLGYIAFLDPPKETAAAAIEALKARGVQVKILTGDNDIVTRHICHEVGLPVDRLVLGKELERLSPAELADLAERASVFAKVSPSQKASIVDALHRNGHVVGFLGDGINDGPALKVADVGVSVDSAVDIAKESADIILLEKSLAVLGEAVLEGRKVFGNITKYIKMGASSNFGNMFSVLGASIILPFLPMAPIQVLTNNLLYDFSQTAIPSDNVDEEYLRVPRRWDITNIMKFMLLIGPISSIFDYITYFMMLYVFSAWDKPSLFQTGWFVESLLTQTLIIHIIRTAKLPFVESRASGALITTSLIIATVGIAIPFTWLGAFLGFTPLPPTYWPGLLLILLSYAVVTHLTKTWFVRRFGLN</sequence>
<keyword evidence="15 18" id="KW-0472">Membrane</keyword>
<comment type="function">
    <text evidence="1">Mediates magnesium influx to the cytosol.</text>
</comment>
<evidence type="ECO:0000256" key="7">
    <source>
        <dbReference type="ARBA" id="ARBA00022519"/>
    </source>
</evidence>
<dbReference type="SUPFAM" id="SSF81653">
    <property type="entry name" value="Calcium ATPase, transduction domain A"/>
    <property type="match status" value="1"/>
</dbReference>
<dbReference type="NCBIfam" id="TIGR01524">
    <property type="entry name" value="ATPase-IIIB_Mg"/>
    <property type="match status" value="1"/>
</dbReference>
<dbReference type="OrthoDB" id="9814270at2"/>
<dbReference type="SMART" id="SM00831">
    <property type="entry name" value="Cation_ATPase_N"/>
    <property type="match status" value="1"/>
</dbReference>
<dbReference type="EMBL" id="CP002218">
    <property type="protein sequence ID" value="ADN60670.1"/>
    <property type="molecule type" value="Genomic_DNA"/>
</dbReference>
<comment type="catalytic activity">
    <reaction evidence="17">
        <text>Mg(2+)(out) + ATP + H2O = Mg(2+)(in) + ADP + phosphate + H(+)</text>
        <dbReference type="Rhea" id="RHEA:10260"/>
        <dbReference type="ChEBI" id="CHEBI:15377"/>
        <dbReference type="ChEBI" id="CHEBI:15378"/>
        <dbReference type="ChEBI" id="CHEBI:18420"/>
        <dbReference type="ChEBI" id="CHEBI:30616"/>
        <dbReference type="ChEBI" id="CHEBI:43474"/>
        <dbReference type="ChEBI" id="CHEBI:456216"/>
        <dbReference type="EC" id="7.2.2.14"/>
    </reaction>
</comment>
<dbReference type="HOGENOM" id="CLU_002360_6_3_4"/>
<keyword evidence="6" id="KW-1003">Cell membrane</keyword>
<evidence type="ECO:0000256" key="2">
    <source>
        <dbReference type="ARBA" id="ARBA00004429"/>
    </source>
</evidence>
<dbReference type="Pfam" id="PF00690">
    <property type="entry name" value="Cation_ATPase_N"/>
    <property type="match status" value="1"/>
</dbReference>
<feature type="transmembrane region" description="Helical" evidence="18">
    <location>
        <begin position="828"/>
        <end position="854"/>
    </location>
</feature>
<keyword evidence="11" id="KW-0067">ATP-binding</keyword>
<evidence type="ECO:0000256" key="10">
    <source>
        <dbReference type="ARBA" id="ARBA00022741"/>
    </source>
</evidence>
<name>E1THR1_BURSG</name>
<evidence type="ECO:0000256" key="15">
    <source>
        <dbReference type="ARBA" id="ARBA00023136"/>
    </source>
</evidence>
<dbReference type="SUPFAM" id="SSF56784">
    <property type="entry name" value="HAD-like"/>
    <property type="match status" value="1"/>
</dbReference>
<evidence type="ECO:0000256" key="4">
    <source>
        <dbReference type="ARBA" id="ARBA00012786"/>
    </source>
</evidence>
<evidence type="ECO:0000256" key="18">
    <source>
        <dbReference type="SAM" id="Phobius"/>
    </source>
</evidence>
<dbReference type="InterPro" id="IPR023298">
    <property type="entry name" value="ATPase_P-typ_TM_dom_sf"/>
</dbReference>
<dbReference type="InterPro" id="IPR036412">
    <property type="entry name" value="HAD-like_sf"/>
</dbReference>
<dbReference type="SFLD" id="SFLDG00002">
    <property type="entry name" value="C1.7:_P-type_atpase_like"/>
    <property type="match status" value="1"/>
</dbReference>
<feature type="transmembrane region" description="Helical" evidence="18">
    <location>
        <begin position="282"/>
        <end position="300"/>
    </location>
</feature>
<dbReference type="NCBIfam" id="NF011702">
    <property type="entry name" value="PRK15122.1"/>
    <property type="match status" value="1"/>
</dbReference>
<dbReference type="InterPro" id="IPR018303">
    <property type="entry name" value="ATPase_P-typ_P_site"/>
</dbReference>
<dbReference type="AlphaFoldDB" id="E1THR1"/>
<dbReference type="eggNOG" id="COG0474">
    <property type="taxonomic scope" value="Bacteria"/>
</dbReference>
<dbReference type="NCBIfam" id="TIGR01494">
    <property type="entry name" value="ATPase_P-type"/>
    <property type="match status" value="2"/>
</dbReference>
<evidence type="ECO:0000256" key="3">
    <source>
        <dbReference type="ARBA" id="ARBA00008746"/>
    </source>
</evidence>
<dbReference type="GO" id="GO:0016887">
    <property type="term" value="F:ATP hydrolysis activity"/>
    <property type="evidence" value="ECO:0007669"/>
    <property type="project" value="InterPro"/>
</dbReference>
<dbReference type="InterPro" id="IPR044492">
    <property type="entry name" value="P_typ_ATPase_HD_dom"/>
</dbReference>
<comment type="similarity">
    <text evidence="3">Belongs to the cation transport ATPase (P-type) (TC 3.A.3) family. Type IIIB subfamily.</text>
</comment>
<keyword evidence="10" id="KW-0547">Nucleotide-binding</keyword>
<evidence type="ECO:0000256" key="16">
    <source>
        <dbReference type="ARBA" id="ARBA00029806"/>
    </source>
</evidence>